<feature type="transmembrane region" description="Helical" evidence="1">
    <location>
        <begin position="212"/>
        <end position="237"/>
    </location>
</feature>
<dbReference type="SMART" id="SM00267">
    <property type="entry name" value="GGDEF"/>
    <property type="match status" value="1"/>
</dbReference>
<feature type="transmembrane region" description="Helical" evidence="1">
    <location>
        <begin position="33"/>
        <end position="52"/>
    </location>
</feature>
<dbReference type="InterPro" id="IPR000160">
    <property type="entry name" value="GGDEF_dom"/>
</dbReference>
<evidence type="ECO:0000313" key="3">
    <source>
        <dbReference type="EMBL" id="MTB72775.1"/>
    </source>
</evidence>
<sequence>MKERQLVFRLAATIAAGVLVTYLWVPVEERLDLARVAIAVVPLTFLAGILLYRPPGRAIWWCLLVGTGAWGLLTLPLPAMRAEVLPGVLVSDLLSIVGYVVVIAGVVSASGRVTSEAARSVALDGTIFGLGCAAVIWSFAAETQVATSASTFSTVTSPLLDLLVIIAASRIVLTSGGAPSPVLLVLGLSAKTVGDVLQVVDPIRVQGGYSSAMFWYVLSALVSGLGALHPSMARFAVRSHKPSAGLERIHLSVLAVAAVMPPLMLLRQHDRPQGLSAWPLLVMTAVVFGLVMLRLGRMMRLVDQQRDQLQSLARTDHLTSLPNRRTGEAEMHRMVAEAIEQDVPLVVALLDLDHFKAYNDLHGHPAGDRLLETTASAWRRSLPPDVFLSRHGGEEFLMLAKGRHPDNVRLLLEGLRGAARTGQTFSGGVAVWDGIESVAAMVARADVALYAAKAGGRDAVRFSQTRPVVLDRADA</sequence>
<feature type="transmembrane region" description="Helical" evidence="1">
    <location>
        <begin position="85"/>
        <end position="109"/>
    </location>
</feature>
<protein>
    <submittedName>
        <fullName evidence="3">Diguanylate cyclase</fullName>
    </submittedName>
</protein>
<dbReference type="Gene3D" id="3.30.70.270">
    <property type="match status" value="1"/>
</dbReference>
<dbReference type="InterPro" id="IPR050469">
    <property type="entry name" value="Diguanylate_Cyclase"/>
</dbReference>
<dbReference type="InterPro" id="IPR029787">
    <property type="entry name" value="Nucleotide_cyclase"/>
</dbReference>
<dbReference type="AlphaFoldDB" id="A0A6I3IMB0"/>
<gene>
    <name evidence="3" type="ORF">GGG17_12545</name>
</gene>
<keyword evidence="4" id="KW-1185">Reference proteome</keyword>
<dbReference type="Proteomes" id="UP000431092">
    <property type="component" value="Unassembled WGS sequence"/>
</dbReference>
<organism evidence="3 4">
    <name type="scientific">Arsenicicoccus cauae</name>
    <dbReference type="NCBI Taxonomy" id="2663847"/>
    <lineage>
        <taxon>Bacteria</taxon>
        <taxon>Bacillati</taxon>
        <taxon>Actinomycetota</taxon>
        <taxon>Actinomycetes</taxon>
        <taxon>Micrococcales</taxon>
        <taxon>Intrasporangiaceae</taxon>
        <taxon>Arsenicicoccus</taxon>
    </lineage>
</organism>
<dbReference type="PROSITE" id="PS50887">
    <property type="entry name" value="GGDEF"/>
    <property type="match status" value="1"/>
</dbReference>
<dbReference type="Pfam" id="PF00990">
    <property type="entry name" value="GGDEF"/>
    <property type="match status" value="1"/>
</dbReference>
<feature type="transmembrane region" description="Helical" evidence="1">
    <location>
        <begin position="278"/>
        <end position="296"/>
    </location>
</feature>
<name>A0A6I3IMB0_9MICO</name>
<dbReference type="InterPro" id="IPR043128">
    <property type="entry name" value="Rev_trsase/Diguanyl_cyclase"/>
</dbReference>
<feature type="transmembrane region" description="Helical" evidence="1">
    <location>
        <begin position="121"/>
        <end position="140"/>
    </location>
</feature>
<dbReference type="RefSeq" id="WP_154594047.1">
    <property type="nucleotide sequence ID" value="NZ_CP171001.1"/>
</dbReference>
<comment type="caution">
    <text evidence="3">The sequence shown here is derived from an EMBL/GenBank/DDBJ whole genome shotgun (WGS) entry which is preliminary data.</text>
</comment>
<evidence type="ECO:0000256" key="1">
    <source>
        <dbReference type="SAM" id="Phobius"/>
    </source>
</evidence>
<keyword evidence="1" id="KW-0472">Membrane</keyword>
<keyword evidence="1" id="KW-1133">Transmembrane helix</keyword>
<dbReference type="SUPFAM" id="SSF55073">
    <property type="entry name" value="Nucleotide cyclase"/>
    <property type="match status" value="1"/>
</dbReference>
<dbReference type="GO" id="GO:0052621">
    <property type="term" value="F:diguanylate cyclase activity"/>
    <property type="evidence" value="ECO:0007669"/>
    <property type="project" value="TreeGrafter"/>
</dbReference>
<dbReference type="PANTHER" id="PTHR45138">
    <property type="entry name" value="REGULATORY COMPONENTS OF SENSORY TRANSDUCTION SYSTEM"/>
    <property type="match status" value="1"/>
</dbReference>
<reference evidence="3 4" key="1">
    <citation type="submission" date="2019-11" db="EMBL/GenBank/DDBJ databases">
        <title>Whole genome sequencing identifies a novel species of the genus Arsenicicoccus isolated from human blood.</title>
        <authorList>
            <person name="Jeong J.H."/>
            <person name="Kweon O.J."/>
            <person name="Kim H.R."/>
            <person name="Kim T.-H."/>
            <person name="Ha S.-M."/>
            <person name="Lee M.-K."/>
        </authorList>
    </citation>
    <scope>NUCLEOTIDE SEQUENCE [LARGE SCALE GENOMIC DNA]</scope>
    <source>
        <strain evidence="3 4">MKL-02</strain>
    </source>
</reference>
<keyword evidence="1" id="KW-0812">Transmembrane</keyword>
<feature type="transmembrane region" description="Helical" evidence="1">
    <location>
        <begin position="7"/>
        <end position="27"/>
    </location>
</feature>
<proteinExistence type="predicted"/>
<feature type="domain" description="GGDEF" evidence="2">
    <location>
        <begin position="343"/>
        <end position="465"/>
    </location>
</feature>
<feature type="transmembrane region" description="Helical" evidence="1">
    <location>
        <begin position="249"/>
        <end position="266"/>
    </location>
</feature>
<evidence type="ECO:0000313" key="4">
    <source>
        <dbReference type="Proteomes" id="UP000431092"/>
    </source>
</evidence>
<dbReference type="NCBIfam" id="TIGR00254">
    <property type="entry name" value="GGDEF"/>
    <property type="match status" value="1"/>
</dbReference>
<dbReference type="PANTHER" id="PTHR45138:SF9">
    <property type="entry name" value="DIGUANYLATE CYCLASE DGCM-RELATED"/>
    <property type="match status" value="1"/>
</dbReference>
<feature type="transmembrane region" description="Helical" evidence="1">
    <location>
        <begin position="59"/>
        <end position="79"/>
    </location>
</feature>
<dbReference type="EMBL" id="WLVL01000040">
    <property type="protein sequence ID" value="MTB72775.1"/>
    <property type="molecule type" value="Genomic_DNA"/>
</dbReference>
<evidence type="ECO:0000259" key="2">
    <source>
        <dbReference type="PROSITE" id="PS50887"/>
    </source>
</evidence>
<accession>A0A6I3IMB0</accession>
<dbReference type="CDD" id="cd01949">
    <property type="entry name" value="GGDEF"/>
    <property type="match status" value="1"/>
</dbReference>